<dbReference type="InterPro" id="IPR050696">
    <property type="entry name" value="FtsA/MreB"/>
</dbReference>
<dbReference type="HAMAP" id="MF_02033">
    <property type="entry name" value="FtsA"/>
    <property type="match status" value="1"/>
</dbReference>
<dbReference type="PANTHER" id="PTHR32432">
    <property type="entry name" value="CELL DIVISION PROTEIN FTSA-RELATED"/>
    <property type="match status" value="1"/>
</dbReference>
<keyword evidence="3 5" id="KW-0472">Membrane</keyword>
<keyword evidence="2 5" id="KW-0132">Cell division</keyword>
<keyword evidence="1 5" id="KW-1003">Cell membrane</keyword>
<dbReference type="Pfam" id="PF02491">
    <property type="entry name" value="SHS2_FTSA"/>
    <property type="match status" value="1"/>
</dbReference>
<evidence type="ECO:0000313" key="8">
    <source>
        <dbReference type="Proteomes" id="UP001226434"/>
    </source>
</evidence>
<dbReference type="SUPFAM" id="SSF53067">
    <property type="entry name" value="Actin-like ATPase domain"/>
    <property type="match status" value="2"/>
</dbReference>
<dbReference type="InterPro" id="IPR020823">
    <property type="entry name" value="Cell_div_FtsA"/>
</dbReference>
<comment type="subunit">
    <text evidence="5">Self-interacts. Interacts with FtsZ.</text>
</comment>
<dbReference type="EMBL" id="JASBRG010000001">
    <property type="protein sequence ID" value="MDI3318152.1"/>
    <property type="molecule type" value="Genomic_DNA"/>
</dbReference>
<dbReference type="Gene3D" id="3.30.1490.110">
    <property type="match status" value="1"/>
</dbReference>
<dbReference type="Pfam" id="PF14450">
    <property type="entry name" value="FtsA"/>
    <property type="match status" value="1"/>
</dbReference>
<protein>
    <recommendedName>
        <fullName evidence="5">Cell division protein FtsA</fullName>
    </recommendedName>
</protein>
<dbReference type="CDD" id="cd24048">
    <property type="entry name" value="ASKHA_NBD_FtsA"/>
    <property type="match status" value="1"/>
</dbReference>
<evidence type="ECO:0000256" key="4">
    <source>
        <dbReference type="ARBA" id="ARBA00023306"/>
    </source>
</evidence>
<keyword evidence="8" id="KW-1185">Reference proteome</keyword>
<accession>A0ABT6R8B0</accession>
<evidence type="ECO:0000256" key="2">
    <source>
        <dbReference type="ARBA" id="ARBA00022618"/>
    </source>
</evidence>
<evidence type="ECO:0000256" key="5">
    <source>
        <dbReference type="HAMAP-Rule" id="MF_02033"/>
    </source>
</evidence>
<proteinExistence type="inferred from homology"/>
<dbReference type="GO" id="GO:0051301">
    <property type="term" value="P:cell division"/>
    <property type="evidence" value="ECO:0007669"/>
    <property type="project" value="UniProtKB-KW"/>
</dbReference>
<evidence type="ECO:0000256" key="3">
    <source>
        <dbReference type="ARBA" id="ARBA00023136"/>
    </source>
</evidence>
<gene>
    <name evidence="5 7" type="primary">ftsA</name>
    <name evidence="7" type="ORF">QJ048_00110</name>
</gene>
<dbReference type="NCBIfam" id="TIGR01174">
    <property type="entry name" value="ftsA"/>
    <property type="match status" value="1"/>
</dbReference>
<dbReference type="PANTHER" id="PTHR32432:SF4">
    <property type="entry name" value="CELL DIVISION PROTEIN FTSA"/>
    <property type="match status" value="1"/>
</dbReference>
<feature type="domain" description="SHS2" evidence="6">
    <location>
        <begin position="45"/>
        <end position="234"/>
    </location>
</feature>
<sequence length="502" mass="55258">MHQSLQHKQGLVPQEVTDNDDNNTIFKNVTTINKHIFMNNEQPIIVGLDIGTTKIAAIAGRKNEFGKLEILGFGRANSNGVKHGQVLNIDETIKAIRTALENCYASNPNLEINEVYVGIAGHHIKSLQTRGDIVRHDNNEEISQREIDQLVADQYKTYIPAGDQIIDVIPQEFTVDNFQNIPNPIGYGGVKVGANFHIITGDKNAIRNINRAVEKSGLHTKDLVLQPLASAAAVMGYEDMEAGVAIVDIGGGTTDLAVFCDGILRHTAVIPFGGENITNDIKTGLGVLKTQAEQMKVQFGSALANEAKANAFITIPGLRGMPPKEISVKNLANIIQARMSEIMDFVTYHLKQVGMDSRVLNGGIVLTGGGSQLKHLIQLTEYVTGVNTRIGYPTEHLAPGHIEELAKPMYATCLGLILKGYNDYENNLKVFEKDFKKIPVPDNLKKLEAVKAAPIVIEEEPQQEQVIQKDKMNNRNSGFKDIWGKFKHSLIDLFQEEEDKAL</sequence>
<evidence type="ECO:0000313" key="7">
    <source>
        <dbReference type="EMBL" id="MDI3318152.1"/>
    </source>
</evidence>
<evidence type="ECO:0000256" key="1">
    <source>
        <dbReference type="ARBA" id="ARBA00022475"/>
    </source>
</evidence>
<dbReference type="SMART" id="SM00842">
    <property type="entry name" value="FtsA"/>
    <property type="match status" value="1"/>
</dbReference>
<keyword evidence="4 5" id="KW-0131">Cell cycle</keyword>
<dbReference type="InterPro" id="IPR043129">
    <property type="entry name" value="ATPase_NBD"/>
</dbReference>
<comment type="caution">
    <text evidence="7">The sequence shown here is derived from an EMBL/GenBank/DDBJ whole genome shotgun (WGS) entry which is preliminary data.</text>
</comment>
<evidence type="ECO:0000259" key="6">
    <source>
        <dbReference type="SMART" id="SM00842"/>
    </source>
</evidence>
<name>A0ABT6R8B0_9BACT</name>
<dbReference type="InterPro" id="IPR003494">
    <property type="entry name" value="SHS2_FtsA"/>
</dbReference>
<dbReference type="Gene3D" id="3.30.420.40">
    <property type="match status" value="2"/>
</dbReference>
<comment type="similarity">
    <text evidence="5">Belongs to the FtsA/MreB family.</text>
</comment>
<organism evidence="7 8">
    <name type="scientific">Pinibacter soli</name>
    <dbReference type="NCBI Taxonomy" id="3044211"/>
    <lineage>
        <taxon>Bacteria</taxon>
        <taxon>Pseudomonadati</taxon>
        <taxon>Bacteroidota</taxon>
        <taxon>Chitinophagia</taxon>
        <taxon>Chitinophagales</taxon>
        <taxon>Chitinophagaceae</taxon>
        <taxon>Pinibacter</taxon>
    </lineage>
</organism>
<dbReference type="Proteomes" id="UP001226434">
    <property type="component" value="Unassembled WGS sequence"/>
</dbReference>
<comment type="subcellular location">
    <subcellularLocation>
        <location evidence="5">Cell membrane</location>
        <topology evidence="5">Peripheral membrane protein</topology>
        <orientation evidence="5">Cytoplasmic side</orientation>
    </subcellularLocation>
    <text evidence="5">Localizes to the Z ring in an FtsZ-dependent manner. Targeted to the membrane through a conserved C-terminal amphipathic helix.</text>
</comment>
<comment type="function">
    <text evidence="5">Cell division protein that is involved in the assembly of the Z ring. May serve as a membrane anchor for the Z ring.</text>
</comment>
<reference evidence="7 8" key="1">
    <citation type="submission" date="2023-05" db="EMBL/GenBank/DDBJ databases">
        <title>Genome sequence of Pinibacter sp. MAH-24.</title>
        <authorList>
            <person name="Huq M.A."/>
        </authorList>
    </citation>
    <scope>NUCLEOTIDE SEQUENCE [LARGE SCALE GENOMIC DNA]</scope>
    <source>
        <strain evidence="7 8">MAH-24</strain>
    </source>
</reference>